<protein>
    <recommendedName>
        <fullName evidence="5">DUF1349 domain-containing protein</fullName>
    </recommendedName>
</protein>
<evidence type="ECO:0008006" key="5">
    <source>
        <dbReference type="Google" id="ProtNLM"/>
    </source>
</evidence>
<dbReference type="EMBL" id="CAJOAX010009753">
    <property type="protein sequence ID" value="CAF4062470.1"/>
    <property type="molecule type" value="Genomic_DNA"/>
</dbReference>
<dbReference type="OrthoDB" id="42525at2759"/>
<comment type="caution">
    <text evidence="2">The sequence shown here is derived from an EMBL/GenBank/DDBJ whole genome shotgun (WGS) entry which is preliminary data.</text>
</comment>
<dbReference type="PANTHER" id="PTHR35332">
    <property type="entry name" value="REGULATION OF ENOLASE PROTEIN 1"/>
    <property type="match status" value="1"/>
</dbReference>
<evidence type="ECO:0000256" key="1">
    <source>
        <dbReference type="SAM" id="SignalP"/>
    </source>
</evidence>
<sequence>MQNIVLLSTLLSGVNFTWYNEPKKWSINQTTINVHTDKNTDFWRKTHYGFERDSGHFYYQSFPGDQSFTATVNIRGKYNTLYDQGGLMLRTDEKNWIKCGVEYVDGQQFASAVVTVNGWSDWNVVSIKAPEIVKIRARREKEAVHIDFAEGEQGDFKMMRLAYLPLTDRSRAMMVGIMCASPNNTTQGFDISFENLNITIGANTNGSVRLNCYYIFVLFLYFILF</sequence>
<name>A0A815IY22_9BILA</name>
<dbReference type="EMBL" id="CAJNOO010004174">
    <property type="protein sequence ID" value="CAF1371666.1"/>
    <property type="molecule type" value="Genomic_DNA"/>
</dbReference>
<organism evidence="2 4">
    <name type="scientific">Rotaria sordida</name>
    <dbReference type="NCBI Taxonomy" id="392033"/>
    <lineage>
        <taxon>Eukaryota</taxon>
        <taxon>Metazoa</taxon>
        <taxon>Spiralia</taxon>
        <taxon>Gnathifera</taxon>
        <taxon>Rotifera</taxon>
        <taxon>Eurotatoria</taxon>
        <taxon>Bdelloidea</taxon>
        <taxon>Philodinida</taxon>
        <taxon>Philodinidae</taxon>
        <taxon>Rotaria</taxon>
    </lineage>
</organism>
<dbReference type="Proteomes" id="UP000663882">
    <property type="component" value="Unassembled WGS sequence"/>
</dbReference>
<dbReference type="Gene3D" id="2.60.120.200">
    <property type="match status" value="1"/>
</dbReference>
<dbReference type="Pfam" id="PF07081">
    <property type="entry name" value="DUF1349"/>
    <property type="match status" value="1"/>
</dbReference>
<feature type="chain" id="PRO_5036227931" description="DUF1349 domain-containing protein" evidence="1">
    <location>
        <begin position="20"/>
        <end position="225"/>
    </location>
</feature>
<evidence type="ECO:0000313" key="3">
    <source>
        <dbReference type="EMBL" id="CAF4062470.1"/>
    </source>
</evidence>
<reference evidence="2" key="1">
    <citation type="submission" date="2021-02" db="EMBL/GenBank/DDBJ databases">
        <authorList>
            <person name="Nowell W R."/>
        </authorList>
    </citation>
    <scope>NUCLEOTIDE SEQUENCE</scope>
</reference>
<dbReference type="SUPFAM" id="SSF49899">
    <property type="entry name" value="Concanavalin A-like lectins/glucanases"/>
    <property type="match status" value="1"/>
</dbReference>
<dbReference type="PANTHER" id="PTHR35332:SF2">
    <property type="entry name" value="REGULATION OF ENOLASE PROTEIN 1"/>
    <property type="match status" value="1"/>
</dbReference>
<proteinExistence type="predicted"/>
<accession>A0A815IY22</accession>
<evidence type="ECO:0000313" key="2">
    <source>
        <dbReference type="EMBL" id="CAF1371666.1"/>
    </source>
</evidence>
<dbReference type="PIRSF" id="PIRSF022704">
    <property type="entry name" value="UCP022704"/>
    <property type="match status" value="1"/>
</dbReference>
<feature type="signal peptide" evidence="1">
    <location>
        <begin position="1"/>
        <end position="19"/>
    </location>
</feature>
<dbReference type="InterPro" id="IPR015987">
    <property type="entry name" value="UCP022704"/>
</dbReference>
<dbReference type="InterPro" id="IPR013320">
    <property type="entry name" value="ConA-like_dom_sf"/>
</dbReference>
<keyword evidence="1" id="KW-0732">Signal</keyword>
<gene>
    <name evidence="3" type="ORF">OTI717_LOCUS32209</name>
    <name evidence="2" type="ORF">RFH988_LOCUS33372</name>
</gene>
<dbReference type="Proteomes" id="UP000663823">
    <property type="component" value="Unassembled WGS sequence"/>
</dbReference>
<dbReference type="AlphaFoldDB" id="A0A815IY22"/>
<evidence type="ECO:0000313" key="4">
    <source>
        <dbReference type="Proteomes" id="UP000663882"/>
    </source>
</evidence>
<dbReference type="InterPro" id="IPR009784">
    <property type="entry name" value="DUF1349"/>
</dbReference>